<evidence type="ECO:0000313" key="19">
    <source>
        <dbReference type="EMBL" id="CRK97221.1"/>
    </source>
</evidence>
<feature type="transmembrane region" description="Helical" evidence="16">
    <location>
        <begin position="353"/>
        <end position="377"/>
    </location>
</feature>
<comment type="cofactor">
    <cofactor evidence="15">
        <name>Zn(2+)</name>
        <dbReference type="ChEBI" id="CHEBI:29105"/>
    </cofactor>
    <text evidence="15">Binds 1 zinc ion per subunit.</text>
</comment>
<evidence type="ECO:0000256" key="8">
    <source>
        <dbReference type="ARBA" id="ARBA00022833"/>
    </source>
</evidence>
<protein>
    <recommendedName>
        <fullName evidence="2">Ste24 endopeptidase</fullName>
        <ecNumber evidence="2">3.4.24.84</ecNumber>
    </recommendedName>
    <alternativeName>
        <fullName evidence="13">Prenyl protein-specific endoprotease 1</fullName>
    </alternativeName>
</protein>
<keyword evidence="11 16" id="KW-0472">Membrane</keyword>
<dbReference type="OrthoDB" id="360839at2759"/>
<dbReference type="InterPro" id="IPR001915">
    <property type="entry name" value="Peptidase_M48"/>
</dbReference>
<feature type="binding site" evidence="15">
    <location>
        <position position="382"/>
    </location>
    <ligand>
        <name>Zn(2+)</name>
        <dbReference type="ChEBI" id="CHEBI:29105"/>
        <note>catalytic</note>
    </ligand>
</feature>
<proteinExistence type="predicted"/>
<keyword evidence="10" id="KW-0482">Metalloprotease</keyword>
<gene>
    <name evidence="19" type="ORF">CLUMA_CG010618</name>
</gene>
<keyword evidence="3" id="KW-0645">Protease</keyword>
<dbReference type="EMBL" id="CVRI01000047">
    <property type="protein sequence ID" value="CRK97221.1"/>
    <property type="molecule type" value="Genomic_DNA"/>
</dbReference>
<feature type="active site" description="Proton donor" evidence="14">
    <location>
        <position position="386"/>
    </location>
</feature>
<evidence type="ECO:0000256" key="14">
    <source>
        <dbReference type="PIRSR" id="PIRSR627057-1"/>
    </source>
</evidence>
<keyword evidence="8 15" id="KW-0862">Zinc</keyword>
<accession>A0A1J1IAA9</accession>
<dbReference type="GO" id="GO:0004222">
    <property type="term" value="F:metalloendopeptidase activity"/>
    <property type="evidence" value="ECO:0007669"/>
    <property type="project" value="InterPro"/>
</dbReference>
<sequence length="1074" mass="124092">MTLVLNSILGFLIFENLVELYLTFRQLRVYKTSKEVPGKLKDSLKEDTFEKARLYGIDKAEFEIFKSILNDIIIVSIELYCGFIAYLWNEAIIYTGKFHLNPSNEIHVSCVFLLIVNIIGIFKDLPFSIYSTFVLEEKHGFNKQTVSFYIKDQLKAFVVGQALTIPIVAAIIYIVQIGGDYFFIWLWAFIGVVSMLLIMFYPVYIAPLFDKFRPLEEGDLRKSIEELAASLKFPVGQLLVVEGSKRSHHSNAYFTGLWGVKRIVLFDTLLINKGLPDDSTLAEDEKGKGCTNEEVLAVLAHELGHWALGHMTKNIIIMQVQLFLVFMMFSYLFKFDALYEAVGFTDGKQPIIVGFLVIIMYVLAPFNTVVSFMMTLLSREFEYQADHFAKQLGFAKDLCKSLIKLHIDNLGFPIYDSCAKYDLIMNKLNLITRWKIQLDSDNHLMHTIALLEIVEMLNNLDEENAEDIYILLINSDICHFLSTIMSYTQKNSMSLINKITCHLSEIEEFYKNDFYRIIKSYLRVINSFSQKINSKYEEDIITCATIVLKRARERDCNFNDNRFSLNSCVHVLSSISNVHFNNTKTLDFTIIVIEIMMSIPASNENDQEHRNERLHETIKKLNTTHDKLEYPSFIFLTSKILYNTIDFIPFPKDQQESHKIALTIVDKFLAIMEFTFKYNKDLDNDCRSFEVFCNIFYALLKCEKLILTDKFKLLNYFFVSNGHHRLISKIVNNQSNIDNDLKKTPSESLKARVVSAEVINVFLNIMNGALGNEECQNHKAIREKSYEIVFKTDFKRLKAFSCDGKTNETTLLYLIITFIDFIWKKPTLDSAEILSNVSLIFAVNDAKNVALKPSVLFTMASRLFTSSFLNLTIKDNNLLKISSNSLLKSIENVKQIDLSYLRWWAEMGKPPTQKFNSVLLKFLNESNENQLEEQLQINDNKLFNERLLMKSFLNQSTKIGMHNNLKIIFCDLLKINSPNNFKRMLQQFERIRSSSGNDSDEKTKRLINFLDVINSSINNIKNLKMLRFTVSILMKVLKDPLSNQHLKVFAIEITKNLIANSQNATINKFLSIND</sequence>
<dbReference type="InterPro" id="IPR032456">
    <property type="entry name" value="Peptidase_M48_N"/>
</dbReference>
<keyword evidence="9 16" id="KW-1133">Transmembrane helix</keyword>
<feature type="transmembrane region" description="Helical" evidence="16">
    <location>
        <begin position="156"/>
        <end position="176"/>
    </location>
</feature>
<keyword evidence="7" id="KW-0256">Endoplasmic reticulum</keyword>
<evidence type="ECO:0000256" key="2">
    <source>
        <dbReference type="ARBA" id="ARBA00012336"/>
    </source>
</evidence>
<dbReference type="GO" id="GO:0046872">
    <property type="term" value="F:metal ion binding"/>
    <property type="evidence" value="ECO:0007669"/>
    <property type="project" value="UniProtKB-KW"/>
</dbReference>
<dbReference type="PANTHER" id="PTHR10120">
    <property type="entry name" value="CAAX PRENYL PROTEASE 1"/>
    <property type="match status" value="1"/>
</dbReference>
<dbReference type="CDD" id="cd07343">
    <property type="entry name" value="M48A_Zmpste24p_like"/>
    <property type="match status" value="1"/>
</dbReference>
<dbReference type="GO" id="GO:0071586">
    <property type="term" value="P:CAAX-box protein processing"/>
    <property type="evidence" value="ECO:0007669"/>
    <property type="project" value="InterPro"/>
</dbReference>
<keyword evidence="4 16" id="KW-0812">Transmembrane</keyword>
<evidence type="ECO:0000256" key="9">
    <source>
        <dbReference type="ARBA" id="ARBA00022989"/>
    </source>
</evidence>
<feature type="active site" evidence="14">
    <location>
        <position position="302"/>
    </location>
</feature>
<evidence type="ECO:0000256" key="15">
    <source>
        <dbReference type="PIRSR" id="PIRSR627057-2"/>
    </source>
</evidence>
<evidence type="ECO:0000256" key="4">
    <source>
        <dbReference type="ARBA" id="ARBA00022692"/>
    </source>
</evidence>
<evidence type="ECO:0000256" key="7">
    <source>
        <dbReference type="ARBA" id="ARBA00022824"/>
    </source>
</evidence>
<dbReference type="InterPro" id="IPR027057">
    <property type="entry name" value="CAXX_Prtase_1"/>
</dbReference>
<dbReference type="Pfam" id="PF01435">
    <property type="entry name" value="Peptidase_M48"/>
    <property type="match status" value="1"/>
</dbReference>
<dbReference type="STRING" id="568069.A0A1J1IAA9"/>
<feature type="transmembrane region" description="Helical" evidence="16">
    <location>
        <begin position="6"/>
        <end position="24"/>
    </location>
</feature>
<dbReference type="GO" id="GO:0005789">
    <property type="term" value="C:endoplasmic reticulum membrane"/>
    <property type="evidence" value="ECO:0007669"/>
    <property type="project" value="UniProtKB-SubCell"/>
</dbReference>
<reference evidence="19 20" key="1">
    <citation type="submission" date="2015-04" db="EMBL/GenBank/DDBJ databases">
        <authorList>
            <person name="Syromyatnikov M.Y."/>
            <person name="Popov V.N."/>
        </authorList>
    </citation>
    <scope>NUCLEOTIDE SEQUENCE [LARGE SCALE GENOMIC DNA]</scope>
</reference>
<evidence type="ECO:0000259" key="18">
    <source>
        <dbReference type="Pfam" id="PF16491"/>
    </source>
</evidence>
<feature type="binding site" evidence="15">
    <location>
        <position position="305"/>
    </location>
    <ligand>
        <name>Zn(2+)</name>
        <dbReference type="ChEBI" id="CHEBI:29105"/>
        <note>catalytic</note>
    </ligand>
</feature>
<feature type="domain" description="Peptidase M48" evidence="17">
    <location>
        <begin position="214"/>
        <end position="419"/>
    </location>
</feature>
<keyword evidence="6" id="KW-0378">Hydrolase</keyword>
<evidence type="ECO:0000256" key="3">
    <source>
        <dbReference type="ARBA" id="ARBA00022670"/>
    </source>
</evidence>
<evidence type="ECO:0000256" key="16">
    <source>
        <dbReference type="SAM" id="Phobius"/>
    </source>
</evidence>
<evidence type="ECO:0000313" key="20">
    <source>
        <dbReference type="Proteomes" id="UP000183832"/>
    </source>
</evidence>
<evidence type="ECO:0000256" key="5">
    <source>
        <dbReference type="ARBA" id="ARBA00022723"/>
    </source>
</evidence>
<dbReference type="EC" id="3.4.24.84" evidence="2"/>
<dbReference type="Gene3D" id="3.30.2010.10">
    <property type="entry name" value="Metalloproteases ('zincins'), catalytic domain"/>
    <property type="match status" value="1"/>
</dbReference>
<feature type="transmembrane region" description="Helical" evidence="16">
    <location>
        <begin position="68"/>
        <end position="86"/>
    </location>
</feature>
<evidence type="ECO:0000256" key="1">
    <source>
        <dbReference type="ARBA" id="ARBA00004477"/>
    </source>
</evidence>
<feature type="transmembrane region" description="Helical" evidence="16">
    <location>
        <begin position="315"/>
        <end position="333"/>
    </location>
</feature>
<keyword evidence="20" id="KW-1185">Reference proteome</keyword>
<comment type="catalytic activity">
    <reaction evidence="12">
        <text>Hydrolyzes the peptide bond -P2-(S-farnesyl or geranylgeranyl)C-P1'-P2'-P3'-COOH where P1' and P2' are amino acids with aliphatic side chains and P3' is any C-terminal residue.</text>
        <dbReference type="EC" id="3.4.24.84"/>
    </reaction>
</comment>
<dbReference type="Pfam" id="PF16491">
    <property type="entry name" value="Peptidase_M48_N"/>
    <property type="match status" value="1"/>
</dbReference>
<keyword evidence="5 15" id="KW-0479">Metal-binding</keyword>
<dbReference type="Proteomes" id="UP000183832">
    <property type="component" value="Unassembled WGS sequence"/>
</dbReference>
<organism evidence="19 20">
    <name type="scientific">Clunio marinus</name>
    <dbReference type="NCBI Taxonomy" id="568069"/>
    <lineage>
        <taxon>Eukaryota</taxon>
        <taxon>Metazoa</taxon>
        <taxon>Ecdysozoa</taxon>
        <taxon>Arthropoda</taxon>
        <taxon>Hexapoda</taxon>
        <taxon>Insecta</taxon>
        <taxon>Pterygota</taxon>
        <taxon>Neoptera</taxon>
        <taxon>Endopterygota</taxon>
        <taxon>Diptera</taxon>
        <taxon>Nematocera</taxon>
        <taxon>Chironomoidea</taxon>
        <taxon>Chironomidae</taxon>
        <taxon>Clunio</taxon>
    </lineage>
</organism>
<name>A0A1J1IAA9_9DIPT</name>
<evidence type="ECO:0000256" key="12">
    <source>
        <dbReference type="ARBA" id="ARBA00044456"/>
    </source>
</evidence>
<feature type="domain" description="CAAX prenyl protease 1 N-terminal" evidence="18">
    <location>
        <begin position="26"/>
        <end position="211"/>
    </location>
</feature>
<dbReference type="AlphaFoldDB" id="A0A1J1IAA9"/>
<comment type="subcellular location">
    <subcellularLocation>
        <location evidence="1">Endoplasmic reticulum membrane</location>
        <topology evidence="1">Multi-pass membrane protein</topology>
    </subcellularLocation>
</comment>
<feature type="transmembrane region" description="Helical" evidence="16">
    <location>
        <begin position="106"/>
        <end position="135"/>
    </location>
</feature>
<evidence type="ECO:0000256" key="10">
    <source>
        <dbReference type="ARBA" id="ARBA00023049"/>
    </source>
</evidence>
<evidence type="ECO:0000256" key="11">
    <source>
        <dbReference type="ARBA" id="ARBA00023136"/>
    </source>
</evidence>
<dbReference type="FunFam" id="3.30.2010.10:FF:000002">
    <property type="entry name" value="CAAX prenyl protease"/>
    <property type="match status" value="1"/>
</dbReference>
<feature type="binding site" evidence="15">
    <location>
        <position position="301"/>
    </location>
    <ligand>
        <name>Zn(2+)</name>
        <dbReference type="ChEBI" id="CHEBI:29105"/>
        <note>catalytic</note>
    </ligand>
</feature>
<evidence type="ECO:0000256" key="6">
    <source>
        <dbReference type="ARBA" id="ARBA00022801"/>
    </source>
</evidence>
<evidence type="ECO:0000259" key="17">
    <source>
        <dbReference type="Pfam" id="PF01435"/>
    </source>
</evidence>
<evidence type="ECO:0000256" key="13">
    <source>
        <dbReference type="ARBA" id="ARBA00083451"/>
    </source>
</evidence>
<feature type="transmembrane region" description="Helical" evidence="16">
    <location>
        <begin position="182"/>
        <end position="204"/>
    </location>
</feature>